<gene>
    <name evidence="6" type="ORF">PoB_004539200</name>
</gene>
<dbReference type="PANTHER" id="PTHR23254">
    <property type="entry name" value="EIF4G DOMAIN PROTEIN"/>
    <property type="match status" value="1"/>
</dbReference>
<evidence type="ECO:0000256" key="2">
    <source>
        <dbReference type="ARBA" id="ARBA00022490"/>
    </source>
</evidence>
<comment type="caution">
    <text evidence="6">The sequence shown here is derived from an EMBL/GenBank/DDBJ whole genome shotgun (WGS) entry which is preliminary data.</text>
</comment>
<accession>A0AAV4BIW8</accession>
<evidence type="ECO:0000256" key="3">
    <source>
        <dbReference type="ARBA" id="ARBA00022845"/>
    </source>
</evidence>
<evidence type="ECO:0000256" key="1">
    <source>
        <dbReference type="ARBA" id="ARBA00004496"/>
    </source>
</evidence>
<name>A0AAV4BIW8_9GAST</name>
<dbReference type="InterPro" id="IPR016024">
    <property type="entry name" value="ARM-type_fold"/>
</dbReference>
<dbReference type="Gene3D" id="1.25.40.180">
    <property type="match status" value="1"/>
</dbReference>
<dbReference type="GO" id="GO:0003723">
    <property type="term" value="F:RNA binding"/>
    <property type="evidence" value="ECO:0007669"/>
    <property type="project" value="InterPro"/>
</dbReference>
<protein>
    <submittedName>
        <fullName evidence="6">Polyadenylate-binding protein-interacting protein 1-like</fullName>
    </submittedName>
</protein>
<keyword evidence="3" id="KW-0810">Translation regulation</keyword>
<keyword evidence="2" id="KW-0963">Cytoplasm</keyword>
<proteinExistence type="predicted"/>
<sequence length="246" mass="28074">MASNENNQSSHQQWRNTSMPGPAGDNKNPRPPKIETESRVLNIIKNNEQGKVTKSLSANAKEFVPQTQSTLSASAQEFVPKNGPYYGNDVSQSIQDPNFRYTGARICQYLSTNLKNTHQFTDFHKMFMERCRKEFDNCNNLLTDSEFTQERLRGLTMFMAELFLNVQVRSPDDTWQRIHFLPDKMMDLVLCLLSKPDDLNIKCVCQLLKLSSGAILDNISAYNVKDKFEKVFTTLQSVKGDSDISK</sequence>
<comment type="subcellular location">
    <subcellularLocation>
        <location evidence="1">Cytoplasm</location>
    </subcellularLocation>
</comment>
<dbReference type="AlphaFoldDB" id="A0AAV4BIW8"/>
<feature type="region of interest" description="Disordered" evidence="4">
    <location>
        <begin position="1"/>
        <end position="35"/>
    </location>
</feature>
<evidence type="ECO:0000256" key="4">
    <source>
        <dbReference type="SAM" id="MobiDB-lite"/>
    </source>
</evidence>
<dbReference type="InterPro" id="IPR051367">
    <property type="entry name" value="mRNA_TranslReg/HistoneTransl"/>
</dbReference>
<evidence type="ECO:0000259" key="5">
    <source>
        <dbReference type="Pfam" id="PF02854"/>
    </source>
</evidence>
<dbReference type="InterPro" id="IPR003890">
    <property type="entry name" value="MIF4G-like_typ-3"/>
</dbReference>
<keyword evidence="7" id="KW-1185">Reference proteome</keyword>
<dbReference type="EMBL" id="BLXT01004995">
    <property type="protein sequence ID" value="GFO18887.1"/>
    <property type="molecule type" value="Genomic_DNA"/>
</dbReference>
<feature type="compositionally biased region" description="Polar residues" evidence="4">
    <location>
        <begin position="1"/>
        <end position="19"/>
    </location>
</feature>
<reference evidence="6 7" key="1">
    <citation type="journal article" date="2021" name="Elife">
        <title>Chloroplast acquisition without the gene transfer in kleptoplastic sea slugs, Plakobranchus ocellatus.</title>
        <authorList>
            <person name="Maeda T."/>
            <person name="Takahashi S."/>
            <person name="Yoshida T."/>
            <person name="Shimamura S."/>
            <person name="Takaki Y."/>
            <person name="Nagai Y."/>
            <person name="Toyoda A."/>
            <person name="Suzuki Y."/>
            <person name="Arimoto A."/>
            <person name="Ishii H."/>
            <person name="Satoh N."/>
            <person name="Nishiyama T."/>
            <person name="Hasebe M."/>
            <person name="Maruyama T."/>
            <person name="Minagawa J."/>
            <person name="Obokata J."/>
            <person name="Shigenobu S."/>
        </authorList>
    </citation>
    <scope>NUCLEOTIDE SEQUENCE [LARGE SCALE GENOMIC DNA]</scope>
</reference>
<dbReference type="GO" id="GO:0006446">
    <property type="term" value="P:regulation of translational initiation"/>
    <property type="evidence" value="ECO:0007669"/>
    <property type="project" value="TreeGrafter"/>
</dbReference>
<organism evidence="6 7">
    <name type="scientific">Plakobranchus ocellatus</name>
    <dbReference type="NCBI Taxonomy" id="259542"/>
    <lineage>
        <taxon>Eukaryota</taxon>
        <taxon>Metazoa</taxon>
        <taxon>Spiralia</taxon>
        <taxon>Lophotrochozoa</taxon>
        <taxon>Mollusca</taxon>
        <taxon>Gastropoda</taxon>
        <taxon>Heterobranchia</taxon>
        <taxon>Euthyneura</taxon>
        <taxon>Panpulmonata</taxon>
        <taxon>Sacoglossa</taxon>
        <taxon>Placobranchoidea</taxon>
        <taxon>Plakobranchidae</taxon>
        <taxon>Plakobranchus</taxon>
    </lineage>
</organism>
<feature type="domain" description="MIF4G" evidence="5">
    <location>
        <begin position="94"/>
        <end position="237"/>
    </location>
</feature>
<dbReference type="Proteomes" id="UP000735302">
    <property type="component" value="Unassembled WGS sequence"/>
</dbReference>
<evidence type="ECO:0000313" key="7">
    <source>
        <dbReference type="Proteomes" id="UP000735302"/>
    </source>
</evidence>
<dbReference type="Pfam" id="PF02854">
    <property type="entry name" value="MIF4G"/>
    <property type="match status" value="1"/>
</dbReference>
<dbReference type="SUPFAM" id="SSF48371">
    <property type="entry name" value="ARM repeat"/>
    <property type="match status" value="1"/>
</dbReference>
<dbReference type="GO" id="GO:0008494">
    <property type="term" value="F:translation activator activity"/>
    <property type="evidence" value="ECO:0007669"/>
    <property type="project" value="TreeGrafter"/>
</dbReference>
<dbReference type="PANTHER" id="PTHR23254:SF15">
    <property type="entry name" value="POLYADENYLATE-BINDING PROTEIN-INTERACTING PROTEIN 1"/>
    <property type="match status" value="1"/>
</dbReference>
<dbReference type="GO" id="GO:0005737">
    <property type="term" value="C:cytoplasm"/>
    <property type="evidence" value="ECO:0007669"/>
    <property type="project" value="UniProtKB-SubCell"/>
</dbReference>
<evidence type="ECO:0000313" key="6">
    <source>
        <dbReference type="EMBL" id="GFO18887.1"/>
    </source>
</evidence>